<dbReference type="AlphaFoldDB" id="A0A084XXZ4"/>
<protein>
    <submittedName>
        <fullName evidence="1">Uncharacterized protein</fullName>
    </submittedName>
</protein>
<comment type="caution">
    <text evidence="1">The sequence shown here is derived from an EMBL/GenBank/DDBJ whole genome shotgun (WGS) entry which is preliminary data.</text>
</comment>
<evidence type="ECO:0000313" key="2">
    <source>
        <dbReference type="Proteomes" id="UP000019812"/>
    </source>
</evidence>
<proteinExistence type="predicted"/>
<organism evidence="1 2">
    <name type="scientific">Candidatus Accumulibacter vicinus</name>
    <dbReference type="NCBI Taxonomy" id="2954382"/>
    <lineage>
        <taxon>Bacteria</taxon>
        <taxon>Pseudomonadati</taxon>
        <taxon>Pseudomonadota</taxon>
        <taxon>Betaproteobacteria</taxon>
        <taxon>Candidatus Accumulibacter</taxon>
    </lineage>
</organism>
<dbReference type="AntiFam" id="ANF00201">
    <property type="entry name" value="Shadow ORF (opposite gacS)"/>
</dbReference>
<sequence length="703" mass="76208">MAAGGGRARGYRWCCRRRGTAGGADDIRQVHREATATLGRALDIDPAAQQFDELAADRQAQAGAAVLACAAAIDLLEGVEDGSDLVGRDADAAVDDVETQPPVLGAQHEPHRPLIGELDGVRQQVGQDLGQQATVTADDRRRCGFDLDGESDRLLCRERLEQAAQVKEDLGDREVLDQHLDLAGLDLRQVEDVVDQRQELVAALVDDARRLDFIVIEVTGRILGQMPGQDQNAVQRCAQFMRHVGQELRFVTVGLREFARPCLGLATAEFELSSLRFQTAVLLCQFLLLHPQFLLGAAQGQVLCLEFVGLGTHFVAQRQHGAVLVGKFGFLLAQDLGLPATFIEQREIALGGFDVRQLQSERPHQGCEKSVLVGRQPARRRQFDDRQRLVLMRDRVEHEFLGRELGQPGGDQHQTAAHRCQDDRLAIAGALTDQRFAGREAVLRLAAPNQSLGAGTPVVAVGVAQKERRDGNIELLPQMSEEDVGHVGQSFPLADGGSQRGDVFVNPAVACDRLGHLAKTFRGLGHVADFVLAVEAGNRRFLASGQAYQCSLHGQYRLKQPPTANDCHRGCGAGNQQAAAEHQPLQRIQTGQRFVTADLGDHAPARLVAEGAGKRLQLPVGDERRLAAIIDELIAAIVAGEHTVDGLGVQLPLEDRRFLVEKSVGQHPAAAADDKGFTALAESGLEVHVPVERSEGDLHHQCP</sequence>
<name>A0A084XXZ4_9PROT</name>
<dbReference type="Proteomes" id="UP000019812">
    <property type="component" value="Unassembled WGS sequence"/>
</dbReference>
<reference evidence="1 2" key="1">
    <citation type="submission" date="2014-07" db="EMBL/GenBank/DDBJ databases">
        <title>Expanding our view of genomic diversity in Candidatus Accumulibacter clades.</title>
        <authorList>
            <person name="Skennerton C.T."/>
            <person name="Barr J.J."/>
            <person name="Slater F.R."/>
            <person name="Bond P.L."/>
            <person name="Tyson G.W."/>
        </authorList>
    </citation>
    <scope>NUCLEOTIDE SEQUENCE [LARGE SCALE GENOMIC DNA]</scope>
    <source>
        <strain evidence="2">SK-01</strain>
    </source>
</reference>
<accession>A0A084XXZ4</accession>
<dbReference type="EMBL" id="JDSS02000030">
    <property type="protein sequence ID" value="KFB67338.1"/>
    <property type="molecule type" value="Genomic_DNA"/>
</dbReference>
<gene>
    <name evidence="1" type="ORF">CAPSK01_003256</name>
</gene>
<evidence type="ECO:0000313" key="1">
    <source>
        <dbReference type="EMBL" id="KFB67338.1"/>
    </source>
</evidence>